<keyword evidence="1" id="KW-0812">Transmembrane</keyword>
<dbReference type="Proteomes" id="UP001189429">
    <property type="component" value="Unassembled WGS sequence"/>
</dbReference>
<feature type="transmembrane region" description="Helical" evidence="1">
    <location>
        <begin position="116"/>
        <end position="135"/>
    </location>
</feature>
<reference evidence="2" key="1">
    <citation type="submission" date="2023-10" db="EMBL/GenBank/DDBJ databases">
        <authorList>
            <person name="Chen Y."/>
            <person name="Shah S."/>
            <person name="Dougan E. K."/>
            <person name="Thang M."/>
            <person name="Chan C."/>
        </authorList>
    </citation>
    <scope>NUCLEOTIDE SEQUENCE [LARGE SCALE GENOMIC DNA]</scope>
</reference>
<feature type="transmembrane region" description="Helical" evidence="1">
    <location>
        <begin position="307"/>
        <end position="327"/>
    </location>
</feature>
<protein>
    <submittedName>
        <fullName evidence="2">Uncharacterized protein</fullName>
    </submittedName>
</protein>
<evidence type="ECO:0000313" key="3">
    <source>
        <dbReference type="Proteomes" id="UP001189429"/>
    </source>
</evidence>
<evidence type="ECO:0000313" key="2">
    <source>
        <dbReference type="EMBL" id="CAK0860853.1"/>
    </source>
</evidence>
<evidence type="ECO:0000256" key="1">
    <source>
        <dbReference type="SAM" id="Phobius"/>
    </source>
</evidence>
<gene>
    <name evidence="2" type="ORF">PCOR1329_LOCUS49710</name>
</gene>
<feature type="transmembrane region" description="Helical" evidence="1">
    <location>
        <begin position="367"/>
        <end position="385"/>
    </location>
</feature>
<keyword evidence="1" id="KW-0472">Membrane</keyword>
<feature type="transmembrane region" description="Helical" evidence="1">
    <location>
        <begin position="174"/>
        <end position="195"/>
    </location>
</feature>
<comment type="caution">
    <text evidence="2">The sequence shown here is derived from an EMBL/GenBank/DDBJ whole genome shotgun (WGS) entry which is preliminary data.</text>
</comment>
<organism evidence="2 3">
    <name type="scientific">Prorocentrum cordatum</name>
    <dbReference type="NCBI Taxonomy" id="2364126"/>
    <lineage>
        <taxon>Eukaryota</taxon>
        <taxon>Sar</taxon>
        <taxon>Alveolata</taxon>
        <taxon>Dinophyceae</taxon>
        <taxon>Prorocentrales</taxon>
        <taxon>Prorocentraceae</taxon>
        <taxon>Prorocentrum</taxon>
    </lineage>
</organism>
<dbReference type="EMBL" id="CAUYUJ010016018">
    <property type="protein sequence ID" value="CAK0860853.1"/>
    <property type="molecule type" value="Genomic_DNA"/>
</dbReference>
<sequence>QELARGLCSLRGTSWEPQPVPTFLAVWSVNPFWLKPFWRKARLRWTHSLARPTVRLWAARGSAPCARMSEAATKTSTAARVTVLTSLPISLAWRSAGFRWAQDDMPAEFSRIAPLLLGSLLLCVVLLVLLLAVHGRAEARKLCNKRYASATLPGVFSALTFVLEIGWWDFALANGLSATLVVLLNKCAILPGVLGEIWLTRTTPYRTQLLTMTALLLCIIVYSLGDEGEINMSLVGLLLGLGAALSDGVGDIAFEATAKSCLDDLEEDSGTETLRCFLVNELYKSVFNIILMLVFEHKYLSRGLFHGWGLPMLVGGVMPLPVMVALYNTAILTAGNLKTRIAASADIGIAYVMDAILFDDTVRISQCLLILAIIALIGVYTQFAVDVQKAAADALIRSEKPGADVACRV</sequence>
<keyword evidence="1" id="KW-1133">Transmembrane helix</keyword>
<proteinExistence type="predicted"/>
<feature type="non-terminal residue" evidence="2">
    <location>
        <position position="1"/>
    </location>
</feature>
<feature type="transmembrane region" description="Helical" evidence="1">
    <location>
        <begin position="147"/>
        <end position="168"/>
    </location>
</feature>
<feature type="transmembrane region" description="Helical" evidence="1">
    <location>
        <begin position="207"/>
        <end position="225"/>
    </location>
</feature>
<keyword evidence="3" id="KW-1185">Reference proteome</keyword>
<accession>A0ABN9ULT6</accession>
<name>A0ABN9ULT6_9DINO</name>